<gene>
    <name evidence="2" type="ORF">FYJ79_09110</name>
</gene>
<comment type="caution">
    <text evidence="2">The sequence shown here is derived from an EMBL/GenBank/DDBJ whole genome shotgun (WGS) entry which is preliminary data.</text>
</comment>
<organism evidence="2 3">
    <name type="scientific">Sharpea porci</name>
    <dbReference type="NCBI Taxonomy" id="2652286"/>
    <lineage>
        <taxon>Bacteria</taxon>
        <taxon>Bacillati</taxon>
        <taxon>Bacillota</taxon>
        <taxon>Erysipelotrichia</taxon>
        <taxon>Erysipelotrichales</taxon>
        <taxon>Coprobacillaceae</taxon>
        <taxon>Sharpea</taxon>
    </lineage>
</organism>
<dbReference type="InterPro" id="IPR053136">
    <property type="entry name" value="UTP_pyrophosphatase-like"/>
</dbReference>
<dbReference type="Pfam" id="PF01863">
    <property type="entry name" value="YgjP-like"/>
    <property type="match status" value="1"/>
</dbReference>
<dbReference type="PANTHER" id="PTHR30399:SF1">
    <property type="entry name" value="UTP PYROPHOSPHATASE"/>
    <property type="match status" value="1"/>
</dbReference>
<name>A0A844FVX5_9FIRM</name>
<dbReference type="AlphaFoldDB" id="A0A844FVX5"/>
<accession>A0A844FVX5</accession>
<dbReference type="EMBL" id="VUNM01000023">
    <property type="protein sequence ID" value="MST89726.1"/>
    <property type="molecule type" value="Genomic_DNA"/>
</dbReference>
<sequence>MSYIELKGKQYPYYLSRRKMRSMSATVRGGVIEVHAPYHVETSMVEAFLKKHEEKFVKAIEEFKPLYDFRDGGFVYVFGKRYGLKHIIDQSDAVEEHGNCLEVHSYDFEKIISRYLGKKLYTYLQARMGYYLQHSFDLSMPHIIVKPYRSRWGSCYYERQEVTFNSMLIHFDTRVIDSVIIHELCHFLVSNHSKAFYHEVYKRMPDYDYWHEQLRGAL</sequence>
<dbReference type="Gene3D" id="3.30.2010.10">
    <property type="entry name" value="Metalloproteases ('zincins'), catalytic domain"/>
    <property type="match status" value="1"/>
</dbReference>
<protein>
    <submittedName>
        <fullName evidence="2">M48 family metallopeptidase</fullName>
    </submittedName>
</protein>
<reference evidence="2 3" key="1">
    <citation type="submission" date="2019-08" db="EMBL/GenBank/DDBJ databases">
        <title>In-depth cultivation of the pig gut microbiome towards novel bacterial diversity and tailored functional studies.</title>
        <authorList>
            <person name="Wylensek D."/>
            <person name="Hitch T.C.A."/>
            <person name="Clavel T."/>
        </authorList>
    </citation>
    <scope>NUCLEOTIDE SEQUENCE [LARGE SCALE GENOMIC DNA]</scope>
    <source>
        <strain evidence="2 3">CA-Schmier-601-WT-3</strain>
    </source>
</reference>
<dbReference type="PANTHER" id="PTHR30399">
    <property type="entry name" value="UNCHARACTERIZED PROTEIN YGJP"/>
    <property type="match status" value="1"/>
</dbReference>
<evidence type="ECO:0000313" key="2">
    <source>
        <dbReference type="EMBL" id="MST89726.1"/>
    </source>
</evidence>
<proteinExistence type="predicted"/>
<dbReference type="InterPro" id="IPR002725">
    <property type="entry name" value="YgjP-like_metallopeptidase"/>
</dbReference>
<evidence type="ECO:0000259" key="1">
    <source>
        <dbReference type="Pfam" id="PF01863"/>
    </source>
</evidence>
<dbReference type="RefSeq" id="WP_154517248.1">
    <property type="nucleotide sequence ID" value="NZ_VUNM01000023.1"/>
</dbReference>
<evidence type="ECO:0000313" key="3">
    <source>
        <dbReference type="Proteomes" id="UP000442619"/>
    </source>
</evidence>
<dbReference type="CDD" id="cd07344">
    <property type="entry name" value="M48_yhfN_like"/>
    <property type="match status" value="1"/>
</dbReference>
<dbReference type="Proteomes" id="UP000442619">
    <property type="component" value="Unassembled WGS sequence"/>
</dbReference>
<keyword evidence="3" id="KW-1185">Reference proteome</keyword>
<feature type="domain" description="YgjP-like metallopeptidase" evidence="1">
    <location>
        <begin position="22"/>
        <end position="215"/>
    </location>
</feature>